<protein>
    <recommendedName>
        <fullName evidence="4">FagA protein</fullName>
    </recommendedName>
</protein>
<sequence length="143" mass="16327">MGTVLHESPYLEHWRALSLRIRCALDPDEPRLIEHYLAEGRYLARFTATPKSLICESTFRLLIDTASDTALPWHWRCLCLDQAWRPLRDMQSLAESAAQQQRVQAFARRLANCALLPSMPLAEPAPSNPQNALPTASDRRRHP</sequence>
<evidence type="ECO:0000256" key="1">
    <source>
        <dbReference type="SAM" id="MobiDB-lite"/>
    </source>
</evidence>
<evidence type="ECO:0000313" key="2">
    <source>
        <dbReference type="EMBL" id="QKF51437.1"/>
    </source>
</evidence>
<accession>A0A6M8MVZ1</accession>
<dbReference type="KEGG" id="pgg:FX982_02398"/>
<dbReference type="RefSeq" id="WP_254074899.1">
    <property type="nucleotide sequence ID" value="NZ_CP053746.1"/>
</dbReference>
<name>A0A6M8MVZ1_9PSED</name>
<reference evidence="3" key="1">
    <citation type="submission" date="2019-12" db="EMBL/GenBank/DDBJ databases">
        <title>Endophytic bacteria associated with Panax ginseng seedlings.</title>
        <authorList>
            <person name="Park J.M."/>
            <person name="Shin R."/>
            <person name="Jo S.H."/>
        </authorList>
    </citation>
    <scope>NUCLEOTIDE SEQUENCE [LARGE SCALE GENOMIC DNA]</scope>
    <source>
        <strain evidence="3">PgKB30</strain>
    </source>
</reference>
<keyword evidence="3" id="KW-1185">Reference proteome</keyword>
<dbReference type="EMBL" id="CP053746">
    <property type="protein sequence ID" value="QKF51437.1"/>
    <property type="molecule type" value="Genomic_DNA"/>
</dbReference>
<gene>
    <name evidence="2" type="ORF">FX982_02398</name>
</gene>
<organism evidence="2 3">
    <name type="scientific">Pseudomonas graminis</name>
    <dbReference type="NCBI Taxonomy" id="158627"/>
    <lineage>
        <taxon>Bacteria</taxon>
        <taxon>Pseudomonadati</taxon>
        <taxon>Pseudomonadota</taxon>
        <taxon>Gammaproteobacteria</taxon>
        <taxon>Pseudomonadales</taxon>
        <taxon>Pseudomonadaceae</taxon>
        <taxon>Pseudomonas</taxon>
    </lineage>
</organism>
<dbReference type="AlphaFoldDB" id="A0A6M8MVZ1"/>
<feature type="region of interest" description="Disordered" evidence="1">
    <location>
        <begin position="121"/>
        <end position="143"/>
    </location>
</feature>
<proteinExistence type="predicted"/>
<dbReference type="Proteomes" id="UP000501989">
    <property type="component" value="Chromosome"/>
</dbReference>
<evidence type="ECO:0008006" key="4">
    <source>
        <dbReference type="Google" id="ProtNLM"/>
    </source>
</evidence>
<evidence type="ECO:0000313" key="3">
    <source>
        <dbReference type="Proteomes" id="UP000501989"/>
    </source>
</evidence>